<evidence type="ECO:0000259" key="4">
    <source>
        <dbReference type="PROSITE" id="PS50181"/>
    </source>
</evidence>
<name>A0A9N9CDE9_9GLOM</name>
<evidence type="ECO:0000313" key="5">
    <source>
        <dbReference type="EMBL" id="CAG8599490.1"/>
    </source>
</evidence>
<evidence type="ECO:0000256" key="1">
    <source>
        <dbReference type="ARBA" id="ARBA00004906"/>
    </source>
</evidence>
<dbReference type="GO" id="GO:0005737">
    <property type="term" value="C:cytoplasm"/>
    <property type="evidence" value="ECO:0007669"/>
    <property type="project" value="TreeGrafter"/>
</dbReference>
<organism evidence="5 6">
    <name type="scientific">Racocetra fulgida</name>
    <dbReference type="NCBI Taxonomy" id="60492"/>
    <lineage>
        <taxon>Eukaryota</taxon>
        <taxon>Fungi</taxon>
        <taxon>Fungi incertae sedis</taxon>
        <taxon>Mucoromycota</taxon>
        <taxon>Glomeromycotina</taxon>
        <taxon>Glomeromycetes</taxon>
        <taxon>Diversisporales</taxon>
        <taxon>Gigasporaceae</taxon>
        <taxon>Racocetra</taxon>
    </lineage>
</organism>
<dbReference type="InterPro" id="IPR052121">
    <property type="entry name" value="F-box_SCF_Substrate_Recog"/>
</dbReference>
<dbReference type="Gene3D" id="1.20.1280.50">
    <property type="match status" value="1"/>
</dbReference>
<dbReference type="Proteomes" id="UP000789396">
    <property type="component" value="Unassembled WGS sequence"/>
</dbReference>
<dbReference type="PROSITE" id="PS50181">
    <property type="entry name" value="FBOX"/>
    <property type="match status" value="1"/>
</dbReference>
<evidence type="ECO:0000256" key="3">
    <source>
        <dbReference type="SAM" id="MobiDB-lite"/>
    </source>
</evidence>
<feature type="region of interest" description="Disordered" evidence="3">
    <location>
        <begin position="68"/>
        <end position="93"/>
    </location>
</feature>
<dbReference type="Pfam" id="PF12937">
    <property type="entry name" value="F-box-like"/>
    <property type="match status" value="1"/>
</dbReference>
<proteinExistence type="predicted"/>
<dbReference type="AlphaFoldDB" id="A0A9N9CDE9"/>
<feature type="compositionally biased region" description="Polar residues" evidence="3">
    <location>
        <begin position="72"/>
        <end position="93"/>
    </location>
</feature>
<gene>
    <name evidence="5" type="ORF">RFULGI_LOCUS6546</name>
</gene>
<dbReference type="PANTHER" id="PTHR46550:SF1">
    <property type="entry name" value="F-BOX PROTEIN 3"/>
    <property type="match status" value="1"/>
</dbReference>
<dbReference type="OrthoDB" id="9970274at2759"/>
<accession>A0A9N9CDE9</accession>
<keyword evidence="2" id="KW-0833">Ubl conjugation pathway</keyword>
<dbReference type="InterPro" id="IPR036047">
    <property type="entry name" value="F-box-like_dom_sf"/>
</dbReference>
<dbReference type="SMART" id="SM00256">
    <property type="entry name" value="FBOX"/>
    <property type="match status" value="1"/>
</dbReference>
<protein>
    <submittedName>
        <fullName evidence="5">17354_t:CDS:1</fullName>
    </submittedName>
</protein>
<dbReference type="EMBL" id="CAJVPZ010008589">
    <property type="protein sequence ID" value="CAG8599490.1"/>
    <property type="molecule type" value="Genomic_DNA"/>
</dbReference>
<comment type="pathway">
    <text evidence="1">Protein modification; protein ubiquitination.</text>
</comment>
<comment type="caution">
    <text evidence="5">The sequence shown here is derived from an EMBL/GenBank/DDBJ whole genome shotgun (WGS) entry which is preliminary data.</text>
</comment>
<evidence type="ECO:0000256" key="2">
    <source>
        <dbReference type="ARBA" id="ARBA00022786"/>
    </source>
</evidence>
<dbReference type="InterPro" id="IPR001810">
    <property type="entry name" value="F-box_dom"/>
</dbReference>
<feature type="non-terminal residue" evidence="5">
    <location>
        <position position="212"/>
    </location>
</feature>
<keyword evidence="6" id="KW-1185">Reference proteome</keyword>
<dbReference type="PANTHER" id="PTHR46550">
    <property type="entry name" value="F-BOX ONLY PROTEIN 3"/>
    <property type="match status" value="1"/>
</dbReference>
<reference evidence="5" key="1">
    <citation type="submission" date="2021-06" db="EMBL/GenBank/DDBJ databases">
        <authorList>
            <person name="Kallberg Y."/>
            <person name="Tangrot J."/>
            <person name="Rosling A."/>
        </authorList>
    </citation>
    <scope>NUCLEOTIDE SEQUENCE</scope>
    <source>
        <strain evidence="5">IN212</strain>
    </source>
</reference>
<dbReference type="SUPFAM" id="SSF81383">
    <property type="entry name" value="F-box domain"/>
    <property type="match status" value="1"/>
</dbReference>
<sequence length="212" mass="24684">MPDIFSEIPYEIVVKILTFLPAKDLCSISLVNKNLLSFTQDDYVWQSICISQFPASRISEERKKMIRKEATSRVQNTSDTGNQSDQNGSNYSDQEIFKESGQDFFEESESDQYFSEESDQNIFEESDQDIFEESDQDNFEEIIFISNLGPSVENNNDVTLEDEIDAETAIHDEKLYNHTPHRSLYTNIARKNEWVEYCLPYKIVIPERKVVD</sequence>
<feature type="domain" description="F-box" evidence="4">
    <location>
        <begin position="2"/>
        <end position="48"/>
    </location>
</feature>
<evidence type="ECO:0000313" key="6">
    <source>
        <dbReference type="Proteomes" id="UP000789396"/>
    </source>
</evidence>